<dbReference type="EMBL" id="UOFW01000103">
    <property type="protein sequence ID" value="VAX04677.1"/>
    <property type="molecule type" value="Genomic_DNA"/>
</dbReference>
<organism evidence="2">
    <name type="scientific">hydrothermal vent metagenome</name>
    <dbReference type="NCBI Taxonomy" id="652676"/>
    <lineage>
        <taxon>unclassified sequences</taxon>
        <taxon>metagenomes</taxon>
        <taxon>ecological metagenomes</taxon>
    </lineage>
</organism>
<dbReference type="GO" id="GO:0017168">
    <property type="term" value="F:5-oxoprolinase (ATP-hydrolyzing) activity"/>
    <property type="evidence" value="ECO:0007669"/>
    <property type="project" value="UniProtKB-EC"/>
</dbReference>
<evidence type="ECO:0000259" key="1">
    <source>
        <dbReference type="Pfam" id="PF02538"/>
    </source>
</evidence>
<sequence>SGGKGTHTGGDGTKRTLVFRQKMDVSLLTGHRHIPPFGLNGGENGQVGKNQCRRTDGKMENLEGCDQTVVNPGDAIIIQTPTGGGFGKA</sequence>
<feature type="non-terminal residue" evidence="2">
    <location>
        <position position="1"/>
    </location>
</feature>
<protein>
    <submittedName>
        <fullName evidence="2">5-oxoprolinase</fullName>
        <ecNumber evidence="2">3.5.2.9</ecNumber>
    </submittedName>
</protein>
<dbReference type="Pfam" id="PF02538">
    <property type="entry name" value="Hydantoinase_B"/>
    <property type="match status" value="1"/>
</dbReference>
<accession>A0A3B1BIH5</accession>
<reference evidence="2" key="1">
    <citation type="submission" date="2018-06" db="EMBL/GenBank/DDBJ databases">
        <authorList>
            <person name="Zhirakovskaya E."/>
        </authorList>
    </citation>
    <scope>NUCLEOTIDE SEQUENCE</scope>
</reference>
<dbReference type="AlphaFoldDB" id="A0A3B1BIH5"/>
<proteinExistence type="predicted"/>
<dbReference type="EC" id="3.5.2.9" evidence="2"/>
<feature type="domain" description="Hydantoinase B/oxoprolinase" evidence="1">
    <location>
        <begin position="1"/>
        <end position="88"/>
    </location>
</feature>
<name>A0A3B1BIH5_9ZZZZ</name>
<dbReference type="InterPro" id="IPR003692">
    <property type="entry name" value="Hydantoinase_B"/>
</dbReference>
<evidence type="ECO:0000313" key="2">
    <source>
        <dbReference type="EMBL" id="VAX04677.1"/>
    </source>
</evidence>
<keyword evidence="2" id="KW-0378">Hydrolase</keyword>
<gene>
    <name evidence="2" type="ORF">MNBD_ALPHA03-1815</name>
</gene>